<reference evidence="1 4" key="1">
    <citation type="submission" date="2022-09" db="EMBL/GenBank/DDBJ databases">
        <authorList>
            <person name="Palmer J.M."/>
        </authorList>
    </citation>
    <scope>NUCLEOTIDE SEQUENCE [LARGE SCALE GENOMIC DNA]</scope>
    <source>
        <strain evidence="1 4">DSM 7382</strain>
    </source>
</reference>
<accession>A0AAW0FBJ8</accession>
<keyword evidence="4" id="KW-1185">Reference proteome</keyword>
<dbReference type="EMBL" id="JASBNA010000114">
    <property type="protein sequence ID" value="KAK7676499.1"/>
    <property type="molecule type" value="Genomic_DNA"/>
</dbReference>
<evidence type="ECO:0000313" key="1">
    <source>
        <dbReference type="EMBL" id="KAK7676499.1"/>
    </source>
</evidence>
<evidence type="ECO:0000313" key="4">
    <source>
        <dbReference type="Proteomes" id="UP001385951"/>
    </source>
</evidence>
<dbReference type="EMBL" id="JASBNA010000114">
    <property type="protein sequence ID" value="KAK7676500.1"/>
    <property type="molecule type" value="Genomic_DNA"/>
</dbReference>
<proteinExistence type="predicted"/>
<name>A0AAW0FBJ8_9APHY</name>
<dbReference type="AlphaFoldDB" id="A0AAW0FBJ8"/>
<organism evidence="1 4">
    <name type="scientific">Cerrena zonata</name>
    <dbReference type="NCBI Taxonomy" id="2478898"/>
    <lineage>
        <taxon>Eukaryota</taxon>
        <taxon>Fungi</taxon>
        <taxon>Dikarya</taxon>
        <taxon>Basidiomycota</taxon>
        <taxon>Agaricomycotina</taxon>
        <taxon>Agaricomycetes</taxon>
        <taxon>Polyporales</taxon>
        <taxon>Cerrenaceae</taxon>
        <taxon>Cerrena</taxon>
    </lineage>
</organism>
<sequence length="111" mass="12786">MANNYVYLTNSELKIMAPFMSKEHHDVRVLPWLNVLKRIGATVQSSGSGYLLKWMKPDGTEGITSSHQVSGGKMDWRRAEVIHKDIEDKFGWTEDTFRIEGHMYPEDEEDA</sequence>
<evidence type="ECO:0000313" key="2">
    <source>
        <dbReference type="EMBL" id="KAK7676500.1"/>
    </source>
</evidence>
<evidence type="ECO:0000313" key="3">
    <source>
        <dbReference type="EMBL" id="KAK7676627.1"/>
    </source>
</evidence>
<gene>
    <name evidence="3" type="ORF">QCA50_020441</name>
    <name evidence="1" type="ORF">QCA50_020517</name>
    <name evidence="2" type="ORF">QCA50_020518</name>
</gene>
<dbReference type="Proteomes" id="UP001385951">
    <property type="component" value="Unassembled WGS sequence"/>
</dbReference>
<comment type="caution">
    <text evidence="1">The sequence shown here is derived from an EMBL/GenBank/DDBJ whole genome shotgun (WGS) entry which is preliminary data.</text>
</comment>
<protein>
    <submittedName>
        <fullName evidence="1">Uncharacterized protein</fullName>
    </submittedName>
</protein>
<dbReference type="EMBL" id="JASBNA010000110">
    <property type="protein sequence ID" value="KAK7676627.1"/>
    <property type="molecule type" value="Genomic_DNA"/>
</dbReference>